<proteinExistence type="inferred from homology"/>
<dbReference type="PROSITE" id="PS51892">
    <property type="entry name" value="SUBTILASE"/>
    <property type="match status" value="1"/>
</dbReference>
<evidence type="ECO:0000256" key="5">
    <source>
        <dbReference type="PROSITE-ProRule" id="PRU01240"/>
    </source>
</evidence>
<evidence type="ECO:0000256" key="1">
    <source>
        <dbReference type="ARBA" id="ARBA00011073"/>
    </source>
</evidence>
<dbReference type="PROSITE" id="PS00138">
    <property type="entry name" value="SUBTILASE_SER"/>
    <property type="match status" value="1"/>
</dbReference>
<sequence>MNRKALSLLIVVVMLLAVVPALLPKAMVSANSASLPVLHKASVHEALVSTKPLPKLEDSQGLATVLRRIKEDAVKEDKTTVRLIIAPEKGRSDSVLNELRKIGTIDPISKPELQFIVVSVPISKLMDIANIPGIKYVWKDRMVRIPKPSWVKLYEYIVNYHQLPPQLEPNNIGSSPYLSLYDWDMEVINAPEARNSYGVDGSGVKVAVIDTGADPGQPYLQITPEGKRKIITWIDTTGEGEVKLSYNFTSADVSGGLVHLVLHDVQIDWGAYWKFLVMDPVSEDYLGRPDRYTTISTLNLTIQVPSEVVSSNGIYKFGFLPERYFDLNFDNNIDEVYFVLAVNSTGNGYDTVYLYPIPLQLNTTDASLEPVVQYLLASENALNAGDYNGYINNYSLAVNMFKNALNAVPVSNASYNYTIDLSGAFELKSFEIAGDYAPLGPGIGPEYVVNLMVGYLTTMPVALAYTDVVLSMIDSEGTSIVFGWDGGQHGTHVSGTIAGYGEPNSGYPWPFNETGMIGVAPGAQLMEYRALSSIGYGQASWIIASMIDATLKGADIISMSLGGNADYNDGTESPDNFYVDMLSDRYGVTFVIAAGNEGPAMNTVGSPGDSRFAITVGAYVDPEPWKYFSMPGSPEVPPQVTDFSSRGPRMDGLLDPDVIAPGQFVFSTLPIYSWGEYYSWASDWWQGTSMATPHVAGVAALIVGYAKKNELQFDPLKIKESIEFSATPIPGYTLVDQGFGLVQADKAIDKFSKVAHENTPLLYVGTTYSDFKTPIETNWLPNKPAEYINYQYGLPYLYGGIYIRNSQVTTVPVSVYSLNYEGHLKITSTVSWAKPSVTELSVSEGNNVTFFVTIDYSKIQKPGIYAGLIYIDNPSTNLVEGYIPITVFVPERPVNGQLVITDTFQDVGDSVHRYVFQVPEGTQRMVLNITTDSGNFLFMQLVPPTGTHVLNYLGYGAFGLRNRVIELQNPLHGTWELVIWDAREYNTGWEFHSTIKVNFYGITSEPRVLHVNGNVGSPAVGYITLKNTLGTFNATFHATNNVTLYGGMLWDTGGDINGYPHEFYIDSMHNPEFFEDAVYLEVSVIPEYPDQDVYVEAVYNLYSNYPTILVTSGGTLQIPLVNNSLPAYLYIGSDEPAYVYLLVVYKNSEVRIFEPMISGEIEFPSNSEITVPIRVNASENGTYFGALYATGADGSVVAVVPLFAEIGTPELETVLFGQPVLGESSLMTLKVLDKATMKPMQGEATVYINGQQYIAHDGELQFYIAPLQKEYTFNIRVVSEGYQDYSKTFVVNVNEPATNRLYSPTQIPPKVVSGVGKVTDYVADSTTLSITVDGPSGETGYVMVSLPADTQIIKLQSNSHILSYYTLEYQNGIYLFVKVKYASPVTITVEYKTARWIVSTWNYVWYMLYWRYDQKFDPLYQKAVELGVDNETLQEAMKYKELADQYYAEAEKYLTPGRDNLAIAALPHIRKAYINIRKAYSILEEAINEIEGSEG</sequence>
<reference evidence="7 8" key="1">
    <citation type="submission" date="2016-04" db="EMBL/GenBank/DDBJ databases">
        <title>Complete genome sequence of Thermococcus radiotolerans type strain EJ2.</title>
        <authorList>
            <person name="Oger P.M."/>
        </authorList>
    </citation>
    <scope>NUCLEOTIDE SEQUENCE [LARGE SCALE GENOMIC DNA]</scope>
    <source>
        <strain evidence="7 8">EJ2</strain>
    </source>
</reference>
<dbReference type="InterPro" id="IPR036852">
    <property type="entry name" value="Peptidase_S8/S53_dom_sf"/>
</dbReference>
<dbReference type="CDD" id="cd07474">
    <property type="entry name" value="Peptidases_S8_subtilisin_Vpr-like"/>
    <property type="match status" value="1"/>
</dbReference>
<feature type="active site" description="Charge relay system" evidence="5">
    <location>
        <position position="489"/>
    </location>
</feature>
<dbReference type="OrthoDB" id="27270at2157"/>
<evidence type="ECO:0000256" key="3">
    <source>
        <dbReference type="ARBA" id="ARBA00022801"/>
    </source>
</evidence>
<evidence type="ECO:0000256" key="4">
    <source>
        <dbReference type="ARBA" id="ARBA00022825"/>
    </source>
</evidence>
<dbReference type="InterPro" id="IPR015500">
    <property type="entry name" value="Peptidase_S8_subtilisin-rel"/>
</dbReference>
<dbReference type="EMBL" id="CP015106">
    <property type="protein sequence ID" value="ASJ14517.1"/>
    <property type="molecule type" value="Genomic_DNA"/>
</dbReference>
<evidence type="ECO:0000313" key="7">
    <source>
        <dbReference type="EMBL" id="ASJ14517.1"/>
    </source>
</evidence>
<dbReference type="InterPro" id="IPR000209">
    <property type="entry name" value="Peptidase_S8/S53_dom"/>
</dbReference>
<dbReference type="GO" id="GO:0004252">
    <property type="term" value="F:serine-type endopeptidase activity"/>
    <property type="evidence" value="ECO:0007669"/>
    <property type="project" value="UniProtKB-UniRule"/>
</dbReference>
<name>A0A2Z2N0P9_9EURY</name>
<dbReference type="PANTHER" id="PTHR43399">
    <property type="entry name" value="SUBTILISIN-RELATED"/>
    <property type="match status" value="1"/>
</dbReference>
<protein>
    <recommendedName>
        <fullName evidence="6">Peptidase S8/S53 domain-containing protein</fullName>
    </recommendedName>
</protein>
<feature type="active site" description="Charge relay system" evidence="5">
    <location>
        <position position="210"/>
    </location>
</feature>
<keyword evidence="8" id="KW-1185">Reference proteome</keyword>
<dbReference type="SUPFAM" id="SSF52743">
    <property type="entry name" value="Subtilisin-like"/>
    <property type="match status" value="1"/>
</dbReference>
<dbReference type="Gene3D" id="3.40.50.200">
    <property type="entry name" value="Peptidase S8/S53 domain"/>
    <property type="match status" value="2"/>
</dbReference>
<evidence type="ECO:0000256" key="2">
    <source>
        <dbReference type="ARBA" id="ARBA00022670"/>
    </source>
</evidence>
<dbReference type="InterPro" id="IPR051048">
    <property type="entry name" value="Peptidase_S8/S53_subtilisin"/>
</dbReference>
<dbReference type="PRINTS" id="PR00723">
    <property type="entry name" value="SUBTILISIN"/>
</dbReference>
<keyword evidence="2 5" id="KW-0645">Protease</keyword>
<dbReference type="InterPro" id="IPR023828">
    <property type="entry name" value="Peptidase_S8_Ser-AS"/>
</dbReference>
<keyword evidence="4 5" id="KW-0720">Serine protease</keyword>
<evidence type="ECO:0000313" key="8">
    <source>
        <dbReference type="Proteomes" id="UP000250085"/>
    </source>
</evidence>
<accession>A0A2Z2N0P9</accession>
<feature type="domain" description="Peptidase S8/S53" evidence="6">
    <location>
        <begin position="201"/>
        <end position="740"/>
    </location>
</feature>
<dbReference type="Pfam" id="PF00082">
    <property type="entry name" value="Peptidase_S8"/>
    <property type="match status" value="1"/>
</dbReference>
<dbReference type="InterPro" id="IPR034213">
    <property type="entry name" value="S8_Vpr-like"/>
</dbReference>
<dbReference type="PANTHER" id="PTHR43399:SF4">
    <property type="entry name" value="CELL WALL-ASSOCIATED PROTEASE"/>
    <property type="match status" value="1"/>
</dbReference>
<evidence type="ECO:0000259" key="6">
    <source>
        <dbReference type="Pfam" id="PF00082"/>
    </source>
</evidence>
<dbReference type="Proteomes" id="UP000250085">
    <property type="component" value="Chromosome"/>
</dbReference>
<dbReference type="KEGG" id="trl:A3L10_04970"/>
<dbReference type="GO" id="GO:0006508">
    <property type="term" value="P:proteolysis"/>
    <property type="evidence" value="ECO:0007669"/>
    <property type="project" value="UniProtKB-KW"/>
</dbReference>
<dbReference type="InterPro" id="IPR022398">
    <property type="entry name" value="Peptidase_S8_His-AS"/>
</dbReference>
<comment type="similarity">
    <text evidence="1 5">Belongs to the peptidase S8 family.</text>
</comment>
<dbReference type="RefSeq" id="WP_088866655.1">
    <property type="nucleotide sequence ID" value="NZ_CP015106.1"/>
</dbReference>
<feature type="active site" description="Charge relay system" evidence="5">
    <location>
        <position position="689"/>
    </location>
</feature>
<gene>
    <name evidence="7" type="ORF">A3L10_04970</name>
</gene>
<dbReference type="PROSITE" id="PS00137">
    <property type="entry name" value="SUBTILASE_HIS"/>
    <property type="match status" value="1"/>
</dbReference>
<organism evidence="7 8">
    <name type="scientific">Thermococcus radiotolerans</name>
    <dbReference type="NCBI Taxonomy" id="187880"/>
    <lineage>
        <taxon>Archaea</taxon>
        <taxon>Methanobacteriati</taxon>
        <taxon>Methanobacteriota</taxon>
        <taxon>Thermococci</taxon>
        <taxon>Thermococcales</taxon>
        <taxon>Thermococcaceae</taxon>
        <taxon>Thermococcus</taxon>
    </lineage>
</organism>
<dbReference type="GeneID" id="33328176"/>
<keyword evidence="3 5" id="KW-0378">Hydrolase</keyword>